<dbReference type="KEGG" id="bhf:C3V43_13895"/>
<dbReference type="PANTHER" id="PTHR37422">
    <property type="entry name" value="TEICHURONIC ACID BIOSYNTHESIS PROTEIN TUAE"/>
    <property type="match status" value="1"/>
</dbReference>
<dbReference type="GO" id="GO:0016020">
    <property type="term" value="C:membrane"/>
    <property type="evidence" value="ECO:0007669"/>
    <property type="project" value="UniProtKB-SubCell"/>
</dbReference>
<dbReference type="InterPro" id="IPR011990">
    <property type="entry name" value="TPR-like_helical_dom_sf"/>
</dbReference>
<name>A0A2R3MUZ8_9BACE</name>
<dbReference type="Proteomes" id="UP000295600">
    <property type="component" value="Unassembled WGS sequence"/>
</dbReference>
<dbReference type="InterPro" id="IPR007016">
    <property type="entry name" value="O-antigen_ligase-rel_domated"/>
</dbReference>
<evidence type="ECO:0000313" key="7">
    <source>
        <dbReference type="Proteomes" id="UP000295600"/>
    </source>
</evidence>
<comment type="subcellular location">
    <subcellularLocation>
        <location evidence="1">Membrane</location>
        <topology evidence="1">Multi-pass membrane protein</topology>
    </subcellularLocation>
</comment>
<feature type="domain" description="O-antigen ligase-related" evidence="5">
    <location>
        <begin position="138"/>
        <end position="287"/>
    </location>
</feature>
<comment type="caution">
    <text evidence="6">The sequence shown here is derived from an EMBL/GenBank/DDBJ whole genome shotgun (WGS) entry which is preliminary data.</text>
</comment>
<dbReference type="GO" id="GO:0016874">
    <property type="term" value="F:ligase activity"/>
    <property type="evidence" value="ECO:0007669"/>
    <property type="project" value="UniProtKB-KW"/>
</dbReference>
<proteinExistence type="predicted"/>
<gene>
    <name evidence="6" type="ORF">EV202_10322</name>
</gene>
<dbReference type="AlphaFoldDB" id="A0A2R3MUZ8"/>
<dbReference type="PANTHER" id="PTHR37422:SF13">
    <property type="entry name" value="LIPOPOLYSACCHARIDE BIOSYNTHESIS PROTEIN PA4999-RELATED"/>
    <property type="match status" value="1"/>
</dbReference>
<dbReference type="InterPro" id="IPR051533">
    <property type="entry name" value="WaaL-like"/>
</dbReference>
<sequence length="543" mass="61754">MKCAPQIKQTIVVRTTDLLFIACLLCFVLNRKSPVDVLSLWQYGTFLIVYICMRNFSKLHYPLLVIALLGGVMETVVVVMQKMYILDNENVYFSVTGTFGHPAELGGMLSVCFTVSIGLLAWHYNRKNRFWAFIEGGVSLIILCGLVLSDSRASWLAAIVGCLSVVFCRFIGFEKVRRCNSFRLCMTKGLAVLCGAVFLYAVYLYKKDSADGRLLIWYVTADMICEKPLFGHGAGGWQSGYMLSQAAYFERHPDAPARMLADDVSCPYNEYLYIMTEQGVAGLLLILLALYILTTYRSDDRLSFICKSAILSLGIFALFSYPSAMFPLMLLCVALWGMMRTKEIGRMHVGRTVKAALFLSVLFVVGGVSLWSFKAYDDCRVAMRNLRYEQESELHQRARDFLDKHYCRFRFNPLFMNAYARYAALNLPDDKVEEILRATAELIPSCGLYCDMGDCFERKSAVAEAEQCYRQAAYMILTRMMPRYKLFQLYVNCMDTVAACREATTLLNFQEKKVGTRTLRMKAIAKEYIENCARNDSLGKKIR</sequence>
<organism evidence="6 7">
    <name type="scientific">Prevotella heparinolytica</name>
    <dbReference type="NCBI Taxonomy" id="28113"/>
    <lineage>
        <taxon>Bacteria</taxon>
        <taxon>Pseudomonadati</taxon>
        <taxon>Bacteroidota</taxon>
        <taxon>Bacteroidia</taxon>
        <taxon>Bacteroidales</taxon>
        <taxon>Bacteroidaceae</taxon>
        <taxon>Bacteroides</taxon>
    </lineage>
</organism>
<evidence type="ECO:0000256" key="1">
    <source>
        <dbReference type="ARBA" id="ARBA00004141"/>
    </source>
</evidence>
<keyword evidence="4" id="KW-0472">Membrane</keyword>
<keyword evidence="2" id="KW-0812">Transmembrane</keyword>
<dbReference type="Gene3D" id="1.25.40.10">
    <property type="entry name" value="Tetratricopeptide repeat domain"/>
    <property type="match status" value="1"/>
</dbReference>
<protein>
    <submittedName>
        <fullName evidence="6">O-antigen ligase</fullName>
    </submittedName>
</protein>
<evidence type="ECO:0000259" key="5">
    <source>
        <dbReference type="Pfam" id="PF04932"/>
    </source>
</evidence>
<accession>A0A2R3MUZ8</accession>
<dbReference type="Pfam" id="PF04932">
    <property type="entry name" value="Wzy_C"/>
    <property type="match status" value="1"/>
</dbReference>
<keyword evidence="6" id="KW-0436">Ligase</keyword>
<dbReference type="EMBL" id="SLXB01000003">
    <property type="protein sequence ID" value="TCO95146.1"/>
    <property type="molecule type" value="Genomic_DNA"/>
</dbReference>
<reference evidence="6 7" key="1">
    <citation type="submission" date="2019-03" db="EMBL/GenBank/DDBJ databases">
        <title>Genomic Encyclopedia of Type Strains, Phase IV (KMG-IV): sequencing the most valuable type-strain genomes for metagenomic binning, comparative biology and taxonomic classification.</title>
        <authorList>
            <person name="Goeker M."/>
        </authorList>
    </citation>
    <scope>NUCLEOTIDE SEQUENCE [LARGE SCALE GENOMIC DNA]</scope>
    <source>
        <strain evidence="6 7">DSM 23917</strain>
    </source>
</reference>
<evidence type="ECO:0000313" key="6">
    <source>
        <dbReference type="EMBL" id="TCO95146.1"/>
    </source>
</evidence>
<evidence type="ECO:0000256" key="2">
    <source>
        <dbReference type="ARBA" id="ARBA00022692"/>
    </source>
</evidence>
<keyword evidence="3" id="KW-1133">Transmembrane helix</keyword>
<evidence type="ECO:0000256" key="3">
    <source>
        <dbReference type="ARBA" id="ARBA00022989"/>
    </source>
</evidence>
<evidence type="ECO:0000256" key="4">
    <source>
        <dbReference type="ARBA" id="ARBA00023136"/>
    </source>
</evidence>